<reference evidence="2 3" key="2">
    <citation type="submission" date="2023-10" db="EMBL/GenBank/DDBJ databases">
        <authorList>
            <person name="Han X.F."/>
        </authorList>
    </citation>
    <scope>NUCLEOTIDE SEQUENCE [LARGE SCALE GENOMIC DNA]</scope>
    <source>
        <strain evidence="2 3">KCTC 39840</strain>
    </source>
</reference>
<accession>A0ABU4HVW3</accession>
<feature type="region of interest" description="Disordered" evidence="1">
    <location>
        <begin position="139"/>
        <end position="172"/>
    </location>
</feature>
<evidence type="ECO:0000313" key="3">
    <source>
        <dbReference type="Proteomes" id="UP001284601"/>
    </source>
</evidence>
<dbReference type="Proteomes" id="UP001284601">
    <property type="component" value="Unassembled WGS sequence"/>
</dbReference>
<dbReference type="CDD" id="cd07812">
    <property type="entry name" value="SRPBCC"/>
    <property type="match status" value="1"/>
</dbReference>
<name>A0ABU4HVW3_9ACTN</name>
<comment type="caution">
    <text evidence="2">The sequence shown here is derived from an EMBL/GenBank/DDBJ whole genome shotgun (WGS) entry which is preliminary data.</text>
</comment>
<dbReference type="EMBL" id="JAWSTH010000049">
    <property type="protein sequence ID" value="MDW5596209.1"/>
    <property type="molecule type" value="Genomic_DNA"/>
</dbReference>
<reference evidence="3" key="1">
    <citation type="submission" date="2023-07" db="EMBL/GenBank/DDBJ databases">
        <title>Conexibacter stalactiti sp. nov., isolated from stalactites in a lava cave and emended description of the genus Conexibacter.</title>
        <authorList>
            <person name="Lee S.D."/>
        </authorList>
    </citation>
    <scope>NUCLEOTIDE SEQUENCE [LARGE SCALE GENOMIC DNA]</scope>
    <source>
        <strain evidence="3">KCTC 39840</strain>
    </source>
</reference>
<dbReference type="InterPro" id="IPR019587">
    <property type="entry name" value="Polyketide_cyclase/dehydratase"/>
</dbReference>
<sequence length="172" mass="18709">MAHNEIDVEAPPQAVFAVLADPRSYARWVVGSRKIRRADPDWPARGSAFDHEVGIGPLTLKDSSEAVESDPPRLLRLRVMTRPLAVAWVTLRIHPSGGGARVEMDEVAADTRSRLFFNPLTDPLIKLRNAESLRRLKALAERREPLPDGPLPPRGSAAEGDVQGSSAPASPS</sequence>
<dbReference type="Gene3D" id="3.30.530.20">
    <property type="match status" value="1"/>
</dbReference>
<proteinExistence type="predicted"/>
<protein>
    <submittedName>
        <fullName evidence="2">SRPBCC family protein</fullName>
    </submittedName>
</protein>
<evidence type="ECO:0000256" key="1">
    <source>
        <dbReference type="SAM" id="MobiDB-lite"/>
    </source>
</evidence>
<keyword evidence="3" id="KW-1185">Reference proteome</keyword>
<dbReference type="RefSeq" id="WP_318598590.1">
    <property type="nucleotide sequence ID" value="NZ_JAWSTH010000049.1"/>
</dbReference>
<feature type="compositionally biased region" description="Polar residues" evidence="1">
    <location>
        <begin position="163"/>
        <end position="172"/>
    </location>
</feature>
<dbReference type="Pfam" id="PF10604">
    <property type="entry name" value="Polyketide_cyc2"/>
    <property type="match status" value="1"/>
</dbReference>
<evidence type="ECO:0000313" key="2">
    <source>
        <dbReference type="EMBL" id="MDW5596209.1"/>
    </source>
</evidence>
<dbReference type="InterPro" id="IPR023393">
    <property type="entry name" value="START-like_dom_sf"/>
</dbReference>
<dbReference type="SUPFAM" id="SSF55961">
    <property type="entry name" value="Bet v1-like"/>
    <property type="match status" value="1"/>
</dbReference>
<organism evidence="2 3">
    <name type="scientific">Conexibacter stalactiti</name>
    <dbReference type="NCBI Taxonomy" id="1940611"/>
    <lineage>
        <taxon>Bacteria</taxon>
        <taxon>Bacillati</taxon>
        <taxon>Actinomycetota</taxon>
        <taxon>Thermoleophilia</taxon>
        <taxon>Solirubrobacterales</taxon>
        <taxon>Conexibacteraceae</taxon>
        <taxon>Conexibacter</taxon>
    </lineage>
</organism>
<gene>
    <name evidence="2" type="ORF">R7226_17810</name>
</gene>